<dbReference type="InterPro" id="IPR006342">
    <property type="entry name" value="FkbM_mtfrase"/>
</dbReference>
<evidence type="ECO:0000259" key="1">
    <source>
        <dbReference type="Pfam" id="PF05050"/>
    </source>
</evidence>
<protein>
    <submittedName>
        <fullName evidence="2">Methyltransferase, FkbM family</fullName>
    </submittedName>
</protein>
<dbReference type="PANTHER" id="PTHR34203:SF15">
    <property type="entry name" value="SLL1173 PROTEIN"/>
    <property type="match status" value="1"/>
</dbReference>
<dbReference type="Pfam" id="PF05050">
    <property type="entry name" value="Methyltransf_21"/>
    <property type="match status" value="1"/>
</dbReference>
<dbReference type="NCBIfam" id="TIGR01444">
    <property type="entry name" value="fkbM_fam"/>
    <property type="match status" value="1"/>
</dbReference>
<sequence length="354" mass="40135">MKKEISNRITAKSDDSQKTIEWTSLLSSKESWFRQGNSLFFKRNIDQHFTLPRDILMRLKEDDKESRRLALNDLFIIFRKALDDDTLPPLDYMDILVEDEIMRFLFISGDYIPRKISHNRALYEYEFLKILQGLYDNRGLIIDVGGNIGNHALFFSKKMHAQVIAIEPEPHNFLCLAANKELNDVTDRINAVNCAVGAKAGALTIEMDDDDNFGSFTAIRNANPNSNPPADSKPVNVPVVRLDDLLDSLSIHDPISIIKMDVEGMELDVLQGGLETIAKSLPVISVECSMETNFLEIEAFLARFGYFVIEMINLTPTFIFLNTRNLAHESILLSYLRSTSLKKLKLQGGWGSRG</sequence>
<dbReference type="InterPro" id="IPR029063">
    <property type="entry name" value="SAM-dependent_MTases_sf"/>
</dbReference>
<name>A0A451AJ92_9GAMM</name>
<reference evidence="2" key="1">
    <citation type="submission" date="2019-02" db="EMBL/GenBank/DDBJ databases">
        <authorList>
            <person name="Gruber-Vodicka R. H."/>
            <person name="Seah K. B. B."/>
        </authorList>
    </citation>
    <scope>NUCLEOTIDE SEQUENCE</scope>
    <source>
        <strain evidence="3">BECK_BY19</strain>
        <strain evidence="2">BECK_BY8</strain>
    </source>
</reference>
<evidence type="ECO:0000313" key="2">
    <source>
        <dbReference type="EMBL" id="VFK66080.1"/>
    </source>
</evidence>
<evidence type="ECO:0000313" key="3">
    <source>
        <dbReference type="EMBL" id="VFK69372.1"/>
    </source>
</evidence>
<dbReference type="PANTHER" id="PTHR34203">
    <property type="entry name" value="METHYLTRANSFERASE, FKBM FAMILY PROTEIN"/>
    <property type="match status" value="1"/>
</dbReference>
<feature type="domain" description="Methyltransferase FkbM" evidence="1">
    <location>
        <begin position="143"/>
        <end position="306"/>
    </location>
</feature>
<dbReference type="Gene3D" id="3.40.50.150">
    <property type="entry name" value="Vaccinia Virus protein VP39"/>
    <property type="match status" value="1"/>
</dbReference>
<dbReference type="SUPFAM" id="SSF53335">
    <property type="entry name" value="S-adenosyl-L-methionine-dependent methyltransferases"/>
    <property type="match status" value="1"/>
</dbReference>
<dbReference type="EMBL" id="CAADGD010000013">
    <property type="protein sequence ID" value="VFK69372.1"/>
    <property type="molecule type" value="Genomic_DNA"/>
</dbReference>
<proteinExistence type="predicted"/>
<gene>
    <name evidence="2" type="ORF">BECKUNK1418G_GA0071005_107825</name>
    <name evidence="3" type="ORF">BECKUNK1418H_GA0071006_10134</name>
</gene>
<dbReference type="InterPro" id="IPR052514">
    <property type="entry name" value="SAM-dependent_MTase"/>
</dbReference>
<dbReference type="AlphaFoldDB" id="A0A451AJ92"/>
<organism evidence="2">
    <name type="scientific">Candidatus Kentrum sp. UNK</name>
    <dbReference type="NCBI Taxonomy" id="2126344"/>
    <lineage>
        <taxon>Bacteria</taxon>
        <taxon>Pseudomonadati</taxon>
        <taxon>Pseudomonadota</taxon>
        <taxon>Gammaproteobacteria</taxon>
        <taxon>Candidatus Kentrum</taxon>
    </lineage>
</organism>
<dbReference type="GO" id="GO:0032259">
    <property type="term" value="P:methylation"/>
    <property type="evidence" value="ECO:0007669"/>
    <property type="project" value="UniProtKB-KW"/>
</dbReference>
<dbReference type="EMBL" id="CAADFZ010000078">
    <property type="protein sequence ID" value="VFK66080.1"/>
    <property type="molecule type" value="Genomic_DNA"/>
</dbReference>
<keyword evidence="2" id="KW-0489">Methyltransferase</keyword>
<keyword evidence="2" id="KW-0808">Transferase</keyword>
<dbReference type="GO" id="GO:0008168">
    <property type="term" value="F:methyltransferase activity"/>
    <property type="evidence" value="ECO:0007669"/>
    <property type="project" value="UniProtKB-KW"/>
</dbReference>
<accession>A0A451AJ92</accession>